<dbReference type="InterPro" id="IPR017871">
    <property type="entry name" value="ABC_transporter-like_CS"/>
</dbReference>
<dbReference type="Pfam" id="PF12848">
    <property type="entry name" value="ABC_tran_Xtn"/>
    <property type="match status" value="1"/>
</dbReference>
<dbReference type="CDD" id="cd03221">
    <property type="entry name" value="ABCF_EF-3"/>
    <property type="match status" value="2"/>
</dbReference>
<keyword evidence="1" id="KW-0547">Nucleotide-binding</keyword>
<dbReference type="InterPro" id="IPR003439">
    <property type="entry name" value="ABC_transporter-like_ATP-bd"/>
</dbReference>
<dbReference type="NCBIfam" id="NF000355">
    <property type="entry name" value="ribo_prot_ABC_F"/>
    <property type="match status" value="1"/>
</dbReference>
<feature type="domain" description="ABC transporter" evidence="4">
    <location>
        <begin position="3"/>
        <end position="217"/>
    </location>
</feature>
<dbReference type="PANTHER" id="PTHR42855:SF2">
    <property type="entry name" value="DRUG RESISTANCE ABC TRANSPORTER,ATP-BINDING PROTEIN"/>
    <property type="match status" value="1"/>
</dbReference>
<evidence type="ECO:0000256" key="2">
    <source>
        <dbReference type="ARBA" id="ARBA00022840"/>
    </source>
</evidence>
<gene>
    <name evidence="5" type="ORF">A2872_02370</name>
</gene>
<dbReference type="AlphaFoldDB" id="A0A1F5Z4X5"/>
<comment type="caution">
    <text evidence="5">The sequence shown here is derived from an EMBL/GenBank/DDBJ whole genome shotgun (WGS) entry which is preliminary data.</text>
</comment>
<dbReference type="SUPFAM" id="SSF52540">
    <property type="entry name" value="P-loop containing nucleoside triphosphate hydrolases"/>
    <property type="match status" value="2"/>
</dbReference>
<dbReference type="PROSITE" id="PS50893">
    <property type="entry name" value="ABC_TRANSPORTER_2"/>
    <property type="match status" value="2"/>
</dbReference>
<evidence type="ECO:0000256" key="3">
    <source>
        <dbReference type="SAM" id="Coils"/>
    </source>
</evidence>
<dbReference type="GO" id="GO:0005524">
    <property type="term" value="F:ATP binding"/>
    <property type="evidence" value="ECO:0007669"/>
    <property type="project" value="UniProtKB-KW"/>
</dbReference>
<keyword evidence="3" id="KW-0175">Coiled coil</keyword>
<sequence>MNLILNSITKEYTGHRVLDGISFSIVEREVVGLIGKNGSGKTTLLKIIAGLELPDLGSIQLVPKSTTLGYVPQVTAVENDITVRDFIVQDLGLAIEEEYKADIAMSEIGISELSDKALNHLSSGQRTKAFLARLLVNKPDILLLDEPTNHLDIEALVWLENYLKDYNGSVLLISHDRRLLDKLTDRIIELDEGKIKIYGGNYSFYREQKQVEDEAKNREYEEQQRTIKRLERDILEKKERIQKLEKSDRPTRDNDKFASTFFLNRASRKYARVAQALETRLDKLSKVERPKPDLELSTIFKPRKESGNTVIYVKGLTKQLGGRELFSNFDLLVEKGSRTALTGPNGSGKTTLINLILGKAIPDNGKIEVGNDVNIGYLPQEQSEINSPECLLDYLIENVTKEKTTAYKLAKCFLFSSENLRTPVKDLSSGQKSRLALAKIMASGANFIILDEPTNHLDIPARESLERAIISYIGTLLIISHDRYLLDAIPFDKVIELK</sequence>
<evidence type="ECO:0000259" key="4">
    <source>
        <dbReference type="PROSITE" id="PS50893"/>
    </source>
</evidence>
<dbReference type="InterPro" id="IPR003593">
    <property type="entry name" value="AAA+_ATPase"/>
</dbReference>
<feature type="domain" description="ABC transporter" evidence="4">
    <location>
        <begin position="311"/>
        <end position="498"/>
    </location>
</feature>
<evidence type="ECO:0000313" key="5">
    <source>
        <dbReference type="EMBL" id="OGG07423.1"/>
    </source>
</evidence>
<dbReference type="Gene3D" id="3.40.50.300">
    <property type="entry name" value="P-loop containing nucleotide triphosphate hydrolases"/>
    <property type="match status" value="2"/>
</dbReference>
<dbReference type="PROSITE" id="PS00211">
    <property type="entry name" value="ABC_TRANSPORTER_1"/>
    <property type="match status" value="2"/>
</dbReference>
<reference evidence="5 6" key="1">
    <citation type="journal article" date="2016" name="Nat. Commun.">
        <title>Thousands of microbial genomes shed light on interconnected biogeochemical processes in an aquifer system.</title>
        <authorList>
            <person name="Anantharaman K."/>
            <person name="Brown C.T."/>
            <person name="Hug L.A."/>
            <person name="Sharon I."/>
            <person name="Castelle C.J."/>
            <person name="Probst A.J."/>
            <person name="Thomas B.C."/>
            <person name="Singh A."/>
            <person name="Wilkins M.J."/>
            <person name="Karaoz U."/>
            <person name="Brodie E.L."/>
            <person name="Williams K.H."/>
            <person name="Hubbard S.S."/>
            <person name="Banfield J.F."/>
        </authorList>
    </citation>
    <scope>NUCLEOTIDE SEQUENCE [LARGE SCALE GENOMIC DNA]</scope>
</reference>
<evidence type="ECO:0000313" key="6">
    <source>
        <dbReference type="Proteomes" id="UP000178681"/>
    </source>
</evidence>
<dbReference type="PANTHER" id="PTHR42855">
    <property type="entry name" value="ABC TRANSPORTER ATP-BINDING SUBUNIT"/>
    <property type="match status" value="1"/>
</dbReference>
<organism evidence="5 6">
    <name type="scientific">Candidatus Gottesmanbacteria bacterium RIFCSPHIGHO2_01_FULL_42_12</name>
    <dbReference type="NCBI Taxonomy" id="1798377"/>
    <lineage>
        <taxon>Bacteria</taxon>
        <taxon>Candidatus Gottesmaniibacteriota</taxon>
    </lineage>
</organism>
<dbReference type="InterPro" id="IPR032781">
    <property type="entry name" value="ABC_tran_Xtn"/>
</dbReference>
<evidence type="ECO:0000256" key="1">
    <source>
        <dbReference type="ARBA" id="ARBA00022741"/>
    </source>
</evidence>
<proteinExistence type="predicted"/>
<name>A0A1F5Z4X5_9BACT</name>
<feature type="coiled-coil region" evidence="3">
    <location>
        <begin position="213"/>
        <end position="247"/>
    </location>
</feature>
<dbReference type="InterPro" id="IPR051309">
    <property type="entry name" value="ABCF_ATPase"/>
</dbReference>
<dbReference type="GO" id="GO:0016887">
    <property type="term" value="F:ATP hydrolysis activity"/>
    <property type="evidence" value="ECO:0007669"/>
    <property type="project" value="InterPro"/>
</dbReference>
<dbReference type="Proteomes" id="UP000178681">
    <property type="component" value="Unassembled WGS sequence"/>
</dbReference>
<dbReference type="InterPro" id="IPR027417">
    <property type="entry name" value="P-loop_NTPase"/>
</dbReference>
<protein>
    <recommendedName>
        <fullName evidence="4">ABC transporter domain-containing protein</fullName>
    </recommendedName>
</protein>
<accession>A0A1F5Z4X5</accession>
<keyword evidence="2" id="KW-0067">ATP-binding</keyword>
<dbReference type="SMART" id="SM00382">
    <property type="entry name" value="AAA"/>
    <property type="match status" value="2"/>
</dbReference>
<dbReference type="EMBL" id="MFJG01000005">
    <property type="protein sequence ID" value="OGG07423.1"/>
    <property type="molecule type" value="Genomic_DNA"/>
</dbReference>
<dbReference type="FunFam" id="3.40.50.300:FF:000011">
    <property type="entry name" value="Putative ABC transporter ATP-binding component"/>
    <property type="match status" value="1"/>
</dbReference>
<dbReference type="Pfam" id="PF00005">
    <property type="entry name" value="ABC_tran"/>
    <property type="match status" value="2"/>
</dbReference>
<dbReference type="STRING" id="1798377.A2872_02370"/>